<dbReference type="RefSeq" id="WP_157414778.1">
    <property type="nucleotide sequence ID" value="NZ_BAAAMK010000001.1"/>
</dbReference>
<name>A0ABN2Q3B4_9MICO</name>
<gene>
    <name evidence="1" type="ORF">GCM10009717_06340</name>
</gene>
<accession>A0ABN2Q3B4</accession>
<reference evidence="1 2" key="1">
    <citation type="journal article" date="2019" name="Int. J. Syst. Evol. Microbiol.">
        <title>The Global Catalogue of Microorganisms (GCM) 10K type strain sequencing project: providing services to taxonomists for standard genome sequencing and annotation.</title>
        <authorList>
            <consortium name="The Broad Institute Genomics Platform"/>
            <consortium name="The Broad Institute Genome Sequencing Center for Infectious Disease"/>
            <person name="Wu L."/>
            <person name="Ma J."/>
        </authorList>
    </citation>
    <scope>NUCLEOTIDE SEQUENCE [LARGE SCALE GENOMIC DNA]</scope>
    <source>
        <strain evidence="1 2">JCM 13584</strain>
    </source>
</reference>
<comment type="caution">
    <text evidence="1">The sequence shown here is derived from an EMBL/GenBank/DDBJ whole genome shotgun (WGS) entry which is preliminary data.</text>
</comment>
<dbReference type="EMBL" id="BAAAMK010000001">
    <property type="protein sequence ID" value="GAA1942725.1"/>
    <property type="molecule type" value="Genomic_DNA"/>
</dbReference>
<proteinExistence type="predicted"/>
<evidence type="ECO:0000313" key="2">
    <source>
        <dbReference type="Proteomes" id="UP001499954"/>
    </source>
</evidence>
<organism evidence="1 2">
    <name type="scientific">Agromyces allii</name>
    <dbReference type="NCBI Taxonomy" id="393607"/>
    <lineage>
        <taxon>Bacteria</taxon>
        <taxon>Bacillati</taxon>
        <taxon>Actinomycetota</taxon>
        <taxon>Actinomycetes</taxon>
        <taxon>Micrococcales</taxon>
        <taxon>Microbacteriaceae</taxon>
        <taxon>Agromyces</taxon>
    </lineage>
</organism>
<keyword evidence="2" id="KW-1185">Reference proteome</keyword>
<evidence type="ECO:0000313" key="1">
    <source>
        <dbReference type="EMBL" id="GAA1942725.1"/>
    </source>
</evidence>
<dbReference type="Proteomes" id="UP001499954">
    <property type="component" value="Unassembled WGS sequence"/>
</dbReference>
<sequence length="665" mass="70794">MTKPTKLAVIRARHESAAPPVDDRPFIDLFMVGSNSVLRYWEDTTRKHLDFVDSALMPWVVVSLGDDVSRAKQAELAIDALRAKFPGSDPLAGFQGVVVLMYPGTRQIPNPKAGLPGEPATIAQNFDAGATTVRGFPVAVIAAATGNHTFMCHEVGHVLGFEHSYGLLNNGADWDPKDATIVADPVYGSPFDLMSSASFGSRWLGTGPLWRSTPTRSIPAVTGWPTPGAFGSAGPNLSRAHLHRQLPDAMAGSVVERPFPTSGPVSVRLRSASADVARQGSGRQPTLLILHPAGEPASGLGRIYVEFRTATGWDAGLDPVGTDLSREGVVVHSLTDVPGTGPRIWYRGVVPLNSIDTDVAVDSSNLTVTIVGVDPDRTWVDLRVSNGPANRTVTVASRLRSEDTLGVVGTETTEQTPCGDTVRRGTYATSTLEIFTVSTVGFGGIGQPAATAPTATWTVGGVPVTGGSGVVQVPFDGSTFAVDYTIDPVTFELGLTSPGGIRLGADVVCTVADQIGAAIGQTRFEAEGWFEGYNGDDFPKVIACWTRRIKDLDIRVKPGEFEKPTPDPKFDPRDITRLQIEFGDAVVLERAAAAEALQRAETLKVTEGLRIAEQLRAAEALKTAETLKVQEGLRVGESVATRPFDATKVTTVGRLRLENLGVFNR</sequence>
<dbReference type="SUPFAM" id="SSF55486">
    <property type="entry name" value="Metalloproteases ('zincins'), catalytic domain"/>
    <property type="match status" value="1"/>
</dbReference>
<protein>
    <submittedName>
        <fullName evidence="1">Uncharacterized protein</fullName>
    </submittedName>
</protein>